<evidence type="ECO:0000256" key="4">
    <source>
        <dbReference type="ARBA" id="ARBA00019824"/>
    </source>
</evidence>
<feature type="domain" description="Clp1 C-terminal" evidence="11">
    <location>
        <begin position="370"/>
        <end position="471"/>
    </location>
</feature>
<dbReference type="Gene3D" id="3.40.50.300">
    <property type="entry name" value="P-loop containing nucleotide triphosphate hydrolases"/>
    <property type="match status" value="1"/>
</dbReference>
<evidence type="ECO:0000256" key="3">
    <source>
        <dbReference type="ARBA" id="ARBA00018706"/>
    </source>
</evidence>
<evidence type="ECO:0000256" key="10">
    <source>
        <dbReference type="SAM" id="MobiDB-lite"/>
    </source>
</evidence>
<evidence type="ECO:0000259" key="11">
    <source>
        <dbReference type="Pfam" id="PF06807"/>
    </source>
</evidence>
<keyword evidence="5 9" id="KW-0507">mRNA processing</keyword>
<evidence type="ECO:0000256" key="7">
    <source>
        <dbReference type="ARBA" id="ARBA00022840"/>
    </source>
</evidence>
<dbReference type="Proteomes" id="UP000275385">
    <property type="component" value="Unassembled WGS sequence"/>
</dbReference>
<comment type="caution">
    <text evidence="14">The sequence shown here is derived from an EMBL/GenBank/DDBJ whole genome shotgun (WGS) entry which is preliminary data.</text>
</comment>
<dbReference type="STRING" id="177199.A0A420YH61"/>
<protein>
    <recommendedName>
        <fullName evidence="4">Polynucleotide 5'-hydroxyl-kinase GRC3</fullName>
    </recommendedName>
    <alternativeName>
        <fullName evidence="3">Polynucleotide 5'-hydroxyl-kinase grc3</fullName>
    </alternativeName>
</protein>
<dbReference type="GO" id="GO:0006388">
    <property type="term" value="P:tRNA splicing, via endonucleolytic cleavage and ligation"/>
    <property type="evidence" value="ECO:0007669"/>
    <property type="project" value="TreeGrafter"/>
</dbReference>
<feature type="binding site" evidence="9">
    <location>
        <position position="94"/>
    </location>
    <ligand>
        <name>ATP</name>
        <dbReference type="ChEBI" id="CHEBI:30616"/>
    </ligand>
</feature>
<gene>
    <name evidence="9 14" type="primary">CLP1</name>
    <name evidence="14" type="ORF">DL546_007744</name>
</gene>
<dbReference type="PANTHER" id="PTHR12755">
    <property type="entry name" value="CLEAVAGE/POLYADENYLATION FACTOR IA SUBUNIT CLP1P"/>
    <property type="match status" value="1"/>
</dbReference>
<evidence type="ECO:0000313" key="15">
    <source>
        <dbReference type="Proteomes" id="UP000275385"/>
    </source>
</evidence>
<evidence type="ECO:0000259" key="12">
    <source>
        <dbReference type="Pfam" id="PF16573"/>
    </source>
</evidence>
<dbReference type="Pfam" id="PF16573">
    <property type="entry name" value="CLP1_N"/>
    <property type="match status" value="1"/>
</dbReference>
<feature type="binding site" evidence="9">
    <location>
        <position position="28"/>
    </location>
    <ligand>
        <name>ATP</name>
        <dbReference type="ChEBI" id="CHEBI:30616"/>
    </ligand>
</feature>
<keyword evidence="8 9" id="KW-0539">Nucleus</keyword>
<dbReference type="InterPro" id="IPR032324">
    <property type="entry name" value="Clp1_N"/>
</dbReference>
<dbReference type="Pfam" id="PF16575">
    <property type="entry name" value="CLP1_P"/>
    <property type="match status" value="1"/>
</dbReference>
<feature type="domain" description="Clp1 P-loop" evidence="13">
    <location>
        <begin position="158"/>
        <end position="363"/>
    </location>
</feature>
<evidence type="ECO:0000256" key="9">
    <source>
        <dbReference type="HAMAP-Rule" id="MF_03035"/>
    </source>
</evidence>
<comment type="subcellular location">
    <subcellularLocation>
        <location evidence="2 9">Nucleus</location>
    </subcellularLocation>
</comment>
<organism evidence="14 15">
    <name type="scientific">Coniochaeta pulveracea</name>
    <dbReference type="NCBI Taxonomy" id="177199"/>
    <lineage>
        <taxon>Eukaryota</taxon>
        <taxon>Fungi</taxon>
        <taxon>Dikarya</taxon>
        <taxon>Ascomycota</taxon>
        <taxon>Pezizomycotina</taxon>
        <taxon>Sordariomycetes</taxon>
        <taxon>Sordariomycetidae</taxon>
        <taxon>Coniochaetales</taxon>
        <taxon>Coniochaetaceae</taxon>
        <taxon>Coniochaeta</taxon>
    </lineage>
</organism>
<evidence type="ECO:0000256" key="8">
    <source>
        <dbReference type="ARBA" id="ARBA00023242"/>
    </source>
</evidence>
<dbReference type="SUPFAM" id="SSF52540">
    <property type="entry name" value="P-loop containing nucleoside triphosphate hydrolases"/>
    <property type="match status" value="1"/>
</dbReference>
<dbReference type="AlphaFoldDB" id="A0A420YH61"/>
<dbReference type="Gene3D" id="2.40.30.330">
    <property type="entry name" value="Pre-mRNA cleavage complex subunit Clp1, C-terminal domain"/>
    <property type="match status" value="1"/>
</dbReference>
<dbReference type="InterPro" id="IPR045116">
    <property type="entry name" value="Clp1/Grc3"/>
</dbReference>
<name>A0A420YH61_9PEZI</name>
<sequence>MSIPGLGQIPVQPPPSSTRTITLQPCWEWRFEAPFVGNTSLTSTNPSSTAPGTSTSSNSKAPSTRLTVRLLSGTAERDGTELATGTPYTFVGQKSKILTWQGCQLEVSGPCEDYVAEMTPDENPAVQYLNLHFYLQKLRNAAAQPGARGVGPRVMVCGAPTSGKTSVVKSLLALATRSGMGCVGVGVDPKDGMLALPGTVGAAVFRGLMDVESGGISVGDTPSSGPAAVPSKVPVVYLYGRRKVEEESGAWREVCKKLAGAVKGRMTADEGTRRAGVVVDVPSLAKGGVDLLTGIAQDFDINIVVVLGSARLNAELQKRLAGSKTSLGEDVSIVALDRSEGVVEMDEAFLQQVRESAIKEYFFGGVKRTLSPATQQVDFGAVSIYRIPEVSEYLADEEVLEKIEPVPEMAHWTLAIMNASVKDSIDTIRWSTVMGFVYVADVEPEKRRLKILSPVSGRLGDRPLIWAHWPEPYINLLG</sequence>
<proteinExistence type="inferred from homology"/>
<dbReference type="GO" id="GO:0051731">
    <property type="term" value="F:polynucleotide 5'-hydroxyl-kinase activity"/>
    <property type="evidence" value="ECO:0007669"/>
    <property type="project" value="InterPro"/>
</dbReference>
<keyword evidence="6 9" id="KW-0547">Nucleotide-binding</keyword>
<feature type="compositionally biased region" description="Low complexity" evidence="10">
    <location>
        <begin position="38"/>
        <end position="59"/>
    </location>
</feature>
<dbReference type="EMBL" id="QVQW01000010">
    <property type="protein sequence ID" value="RKU47185.1"/>
    <property type="molecule type" value="Genomic_DNA"/>
</dbReference>
<dbReference type="InterPro" id="IPR038239">
    <property type="entry name" value="Clp1_N_sf"/>
</dbReference>
<dbReference type="InterPro" id="IPR010655">
    <property type="entry name" value="Clp1_C"/>
</dbReference>
<dbReference type="OrthoDB" id="258143at2759"/>
<comment type="similarity">
    <text evidence="9">Belongs to the Clp1 family. Clp1 subfamily.</text>
</comment>
<evidence type="ECO:0000259" key="13">
    <source>
        <dbReference type="Pfam" id="PF16575"/>
    </source>
</evidence>
<evidence type="ECO:0000256" key="6">
    <source>
        <dbReference type="ARBA" id="ARBA00022741"/>
    </source>
</evidence>
<evidence type="ECO:0000256" key="1">
    <source>
        <dbReference type="ARBA" id="ARBA00003798"/>
    </source>
</evidence>
<feature type="domain" description="Clp1 N-terminal" evidence="12">
    <location>
        <begin position="62"/>
        <end position="142"/>
    </location>
</feature>
<feature type="binding site" evidence="9">
    <location>
        <begin position="161"/>
        <end position="166"/>
    </location>
    <ligand>
        <name>ATP</name>
        <dbReference type="ChEBI" id="CHEBI:30616"/>
    </ligand>
</feature>
<dbReference type="InterPro" id="IPR027417">
    <property type="entry name" value="P-loop_NTPase"/>
</dbReference>
<evidence type="ECO:0000256" key="5">
    <source>
        <dbReference type="ARBA" id="ARBA00022664"/>
    </source>
</evidence>
<accession>A0A420YH61</accession>
<dbReference type="Pfam" id="PF06807">
    <property type="entry name" value="Clp1"/>
    <property type="match status" value="1"/>
</dbReference>
<feature type="region of interest" description="Disordered" evidence="10">
    <location>
        <begin position="38"/>
        <end position="64"/>
    </location>
</feature>
<dbReference type="GO" id="GO:0005524">
    <property type="term" value="F:ATP binding"/>
    <property type="evidence" value="ECO:0007669"/>
    <property type="project" value="UniProtKB-UniRule"/>
</dbReference>
<dbReference type="InterPro" id="IPR028606">
    <property type="entry name" value="Clp1"/>
</dbReference>
<evidence type="ECO:0000256" key="2">
    <source>
        <dbReference type="ARBA" id="ARBA00004123"/>
    </source>
</evidence>
<comment type="function">
    <text evidence="1">Polynucleotide 5'-kinase involved in rRNA processing.</text>
</comment>
<dbReference type="InterPro" id="IPR038238">
    <property type="entry name" value="Clp1_C_sf"/>
</dbReference>
<dbReference type="GO" id="GO:0005849">
    <property type="term" value="C:mRNA cleavage factor complex"/>
    <property type="evidence" value="ECO:0007669"/>
    <property type="project" value="UniProtKB-UniRule"/>
</dbReference>
<dbReference type="HAMAP" id="MF_03035">
    <property type="entry name" value="Clp1"/>
    <property type="match status" value="1"/>
</dbReference>
<evidence type="ECO:0000313" key="14">
    <source>
        <dbReference type="EMBL" id="RKU47185.1"/>
    </source>
</evidence>
<dbReference type="GO" id="GO:0031124">
    <property type="term" value="P:mRNA 3'-end processing"/>
    <property type="evidence" value="ECO:0007669"/>
    <property type="project" value="UniProtKB-UniRule"/>
</dbReference>
<comment type="function">
    <text evidence="9">Required for endonucleolytic cleavage during polyadenylation-dependent pre-mRNA 3'-end formation.</text>
</comment>
<dbReference type="Gene3D" id="2.60.120.1030">
    <property type="entry name" value="Clp1, DNA binding domain"/>
    <property type="match status" value="1"/>
</dbReference>
<dbReference type="PANTHER" id="PTHR12755:SF6">
    <property type="entry name" value="POLYRIBONUCLEOTIDE 5'-HYDROXYL-KINASE CLP1"/>
    <property type="match status" value="1"/>
</dbReference>
<dbReference type="InterPro" id="IPR032319">
    <property type="entry name" value="CLP1_P"/>
</dbReference>
<comment type="subunit">
    <text evidence="9">Component of a pre-mRNA cleavage factor complex. Interacts directly with PCF11.</text>
</comment>
<reference evidence="14 15" key="1">
    <citation type="submission" date="2018-08" db="EMBL/GenBank/DDBJ databases">
        <title>Draft genome of the lignicolous fungus Coniochaeta pulveracea.</title>
        <authorList>
            <person name="Borstlap C.J."/>
            <person name="De Witt R.N."/>
            <person name="Botha A."/>
            <person name="Volschenk H."/>
        </authorList>
    </citation>
    <scope>NUCLEOTIDE SEQUENCE [LARGE SCALE GENOMIC DNA]</scope>
    <source>
        <strain evidence="14 15">CAB683</strain>
    </source>
</reference>
<keyword evidence="15" id="KW-1185">Reference proteome</keyword>
<keyword evidence="7 9" id="KW-0067">ATP-binding</keyword>